<accession>A0A1R2B3W6</accession>
<dbReference type="GO" id="GO:0005509">
    <property type="term" value="F:calcium ion binding"/>
    <property type="evidence" value="ECO:0007669"/>
    <property type="project" value="InterPro"/>
</dbReference>
<feature type="region of interest" description="Disordered" evidence="1">
    <location>
        <begin position="1"/>
        <end position="24"/>
    </location>
</feature>
<reference evidence="3 4" key="1">
    <citation type="submission" date="2016-11" db="EMBL/GenBank/DDBJ databases">
        <title>The macronuclear genome of Stentor coeruleus: a giant cell with tiny introns.</title>
        <authorList>
            <person name="Slabodnick M."/>
            <person name="Ruby J.G."/>
            <person name="Reiff S.B."/>
            <person name="Swart E.C."/>
            <person name="Gosai S."/>
            <person name="Prabakaran S."/>
            <person name="Witkowska E."/>
            <person name="Larue G.E."/>
            <person name="Fisher S."/>
            <person name="Freeman R.M."/>
            <person name="Gunawardena J."/>
            <person name="Chu W."/>
            <person name="Stover N.A."/>
            <person name="Gregory B.D."/>
            <person name="Nowacki M."/>
            <person name="Derisi J."/>
            <person name="Roy S.W."/>
            <person name="Marshall W.F."/>
            <person name="Sood P."/>
        </authorList>
    </citation>
    <scope>NUCLEOTIDE SEQUENCE [LARGE SCALE GENOMIC DNA]</scope>
    <source>
        <strain evidence="3">WM001</strain>
    </source>
</reference>
<evidence type="ECO:0000313" key="3">
    <source>
        <dbReference type="EMBL" id="OMJ71449.1"/>
    </source>
</evidence>
<dbReference type="InterPro" id="IPR011992">
    <property type="entry name" value="EF-hand-dom_pair"/>
</dbReference>
<name>A0A1R2B3W6_9CILI</name>
<protein>
    <recommendedName>
        <fullName evidence="2">EF-hand domain-containing protein</fullName>
    </recommendedName>
</protein>
<dbReference type="SUPFAM" id="SSF47473">
    <property type="entry name" value="EF-hand"/>
    <property type="match status" value="1"/>
</dbReference>
<organism evidence="3 4">
    <name type="scientific">Stentor coeruleus</name>
    <dbReference type="NCBI Taxonomy" id="5963"/>
    <lineage>
        <taxon>Eukaryota</taxon>
        <taxon>Sar</taxon>
        <taxon>Alveolata</taxon>
        <taxon>Ciliophora</taxon>
        <taxon>Postciliodesmatophora</taxon>
        <taxon>Heterotrichea</taxon>
        <taxon>Heterotrichida</taxon>
        <taxon>Stentoridae</taxon>
        <taxon>Stentor</taxon>
    </lineage>
</organism>
<evidence type="ECO:0000313" key="4">
    <source>
        <dbReference type="Proteomes" id="UP000187209"/>
    </source>
</evidence>
<comment type="caution">
    <text evidence="3">The sequence shown here is derived from an EMBL/GenBank/DDBJ whole genome shotgun (WGS) entry which is preliminary data.</text>
</comment>
<evidence type="ECO:0000259" key="2">
    <source>
        <dbReference type="PROSITE" id="PS50222"/>
    </source>
</evidence>
<sequence length="86" mass="9979">MTNKRGSVYNPAKSKDPDPAKIPDFKEKDLKEMKEAFDIFDRKGNGIIEIDEMIEALAVLKVDEKYRSIFNLFHNLKKKFPKGVTF</sequence>
<evidence type="ECO:0000256" key="1">
    <source>
        <dbReference type="SAM" id="MobiDB-lite"/>
    </source>
</evidence>
<dbReference type="Gene3D" id="1.10.238.10">
    <property type="entry name" value="EF-hand"/>
    <property type="match status" value="1"/>
</dbReference>
<dbReference type="InterPro" id="IPR002048">
    <property type="entry name" value="EF_hand_dom"/>
</dbReference>
<keyword evidence="4" id="KW-1185">Reference proteome</keyword>
<gene>
    <name evidence="3" type="ORF">SteCoe_30332</name>
</gene>
<proteinExistence type="predicted"/>
<dbReference type="OrthoDB" id="10260307at2759"/>
<dbReference type="Pfam" id="PF13405">
    <property type="entry name" value="EF-hand_6"/>
    <property type="match status" value="1"/>
</dbReference>
<feature type="compositionally biased region" description="Basic and acidic residues" evidence="1">
    <location>
        <begin position="13"/>
        <end position="24"/>
    </location>
</feature>
<dbReference type="Proteomes" id="UP000187209">
    <property type="component" value="Unassembled WGS sequence"/>
</dbReference>
<dbReference type="AlphaFoldDB" id="A0A1R2B3W6"/>
<dbReference type="PROSITE" id="PS50222">
    <property type="entry name" value="EF_HAND_2"/>
    <property type="match status" value="1"/>
</dbReference>
<feature type="domain" description="EF-hand" evidence="2">
    <location>
        <begin position="28"/>
        <end position="63"/>
    </location>
</feature>
<dbReference type="EMBL" id="MPUH01000989">
    <property type="protein sequence ID" value="OMJ71449.1"/>
    <property type="molecule type" value="Genomic_DNA"/>
</dbReference>